<dbReference type="Gene3D" id="3.30.40.10">
    <property type="entry name" value="Zinc/RING finger domain, C3HC4 (zinc finger)"/>
    <property type="match status" value="1"/>
</dbReference>
<keyword evidence="2" id="KW-1133">Transmembrane helix</keyword>
<sequence>MNSPSDSGGGDIGSFPFIVGISVGILFLLTTLTITTYLCTRTTVPQPNRRLQQEGRRDFVVDFVQGLEDEVINGYPKILYSEAKLERKLESAAANGCSICLVDYKDDDVLRLLPDCGHLFHGSCIDPWLRLNPSCPVCRTSPLPTPISTPLAEVVPLAIGRS</sequence>
<dbReference type="InterPro" id="IPR001841">
    <property type="entry name" value="Znf_RING"/>
</dbReference>
<organism evidence="4 6">
    <name type="scientific">Cucumis melo var. makuwa</name>
    <name type="common">Oriental melon</name>
    <dbReference type="NCBI Taxonomy" id="1194695"/>
    <lineage>
        <taxon>Eukaryota</taxon>
        <taxon>Viridiplantae</taxon>
        <taxon>Streptophyta</taxon>
        <taxon>Embryophyta</taxon>
        <taxon>Tracheophyta</taxon>
        <taxon>Spermatophyta</taxon>
        <taxon>Magnoliopsida</taxon>
        <taxon>eudicotyledons</taxon>
        <taxon>Gunneridae</taxon>
        <taxon>Pentapetalae</taxon>
        <taxon>rosids</taxon>
        <taxon>fabids</taxon>
        <taxon>Cucurbitales</taxon>
        <taxon>Cucurbitaceae</taxon>
        <taxon>Benincaseae</taxon>
        <taxon>Cucumis</taxon>
    </lineage>
</organism>
<dbReference type="PANTHER" id="PTHR46719:SF7">
    <property type="entry name" value="RING-H2 FINGER PROTEIN ATL71-RELATED"/>
    <property type="match status" value="1"/>
</dbReference>
<dbReference type="InterPro" id="IPR013083">
    <property type="entry name" value="Znf_RING/FYVE/PHD"/>
</dbReference>
<evidence type="ECO:0000313" key="7">
    <source>
        <dbReference type="Proteomes" id="UP000321947"/>
    </source>
</evidence>
<dbReference type="Proteomes" id="UP000321393">
    <property type="component" value="Unassembled WGS sequence"/>
</dbReference>
<gene>
    <name evidence="5" type="ORF">E5676_scaffold352G004730</name>
    <name evidence="4" type="ORF">E6C27_scaffold236G001310</name>
</gene>
<keyword evidence="1" id="KW-0863">Zinc-finger</keyword>
<feature type="domain" description="RING-type" evidence="3">
    <location>
        <begin position="97"/>
        <end position="139"/>
    </location>
</feature>
<dbReference type="InterPro" id="IPR045899">
    <property type="entry name" value="ATL71-like"/>
</dbReference>
<keyword evidence="1" id="KW-0479">Metal-binding</keyword>
<dbReference type="EMBL" id="SSTD01003829">
    <property type="protein sequence ID" value="TYK25334.1"/>
    <property type="molecule type" value="Genomic_DNA"/>
</dbReference>
<keyword evidence="1" id="KW-0862">Zinc</keyword>
<dbReference type="AlphaFoldDB" id="A0A5A7TRH5"/>
<dbReference type="SMART" id="SM00184">
    <property type="entry name" value="RING"/>
    <property type="match status" value="1"/>
</dbReference>
<evidence type="ECO:0000313" key="5">
    <source>
        <dbReference type="EMBL" id="TYK25334.1"/>
    </source>
</evidence>
<feature type="transmembrane region" description="Helical" evidence="2">
    <location>
        <begin position="12"/>
        <end position="40"/>
    </location>
</feature>
<evidence type="ECO:0000313" key="6">
    <source>
        <dbReference type="Proteomes" id="UP000321393"/>
    </source>
</evidence>
<protein>
    <submittedName>
        <fullName evidence="4">RING-H2 finger protein ATL70-like</fullName>
    </submittedName>
</protein>
<dbReference type="Proteomes" id="UP000321947">
    <property type="component" value="Unassembled WGS sequence"/>
</dbReference>
<dbReference type="PANTHER" id="PTHR46719">
    <property type="entry name" value="TRANSCRIPTION FACTOR C2H2 FAMILY-RELATED"/>
    <property type="match status" value="1"/>
</dbReference>
<evidence type="ECO:0000256" key="1">
    <source>
        <dbReference type="PROSITE-ProRule" id="PRU00175"/>
    </source>
</evidence>
<keyword evidence="2" id="KW-0812">Transmembrane</keyword>
<comment type="caution">
    <text evidence="4">The sequence shown here is derived from an EMBL/GenBank/DDBJ whole genome shotgun (WGS) entry which is preliminary data.</text>
</comment>
<dbReference type="EMBL" id="SSTE01014973">
    <property type="protein sequence ID" value="KAA0043799.1"/>
    <property type="molecule type" value="Genomic_DNA"/>
</dbReference>
<dbReference type="SUPFAM" id="SSF57850">
    <property type="entry name" value="RING/U-box"/>
    <property type="match status" value="1"/>
</dbReference>
<name>A0A5A7TRH5_CUCMM</name>
<dbReference type="GO" id="GO:0008270">
    <property type="term" value="F:zinc ion binding"/>
    <property type="evidence" value="ECO:0007669"/>
    <property type="project" value="UniProtKB-KW"/>
</dbReference>
<dbReference type="CDD" id="cd16454">
    <property type="entry name" value="RING-H2_PA-TM-RING"/>
    <property type="match status" value="1"/>
</dbReference>
<evidence type="ECO:0000259" key="3">
    <source>
        <dbReference type="PROSITE" id="PS50089"/>
    </source>
</evidence>
<accession>A0A5A7TRH5</accession>
<reference evidence="6 7" key="1">
    <citation type="submission" date="2019-08" db="EMBL/GenBank/DDBJ databases">
        <title>Draft genome sequences of two oriental melons (Cucumis melo L. var makuwa).</title>
        <authorList>
            <person name="Kwon S.-Y."/>
        </authorList>
    </citation>
    <scope>NUCLEOTIDE SEQUENCE [LARGE SCALE GENOMIC DNA]</scope>
    <source>
        <strain evidence="7">cv. Chang Bougi</strain>
        <strain evidence="6">cv. SW 3</strain>
        <tissue evidence="4">Leaf</tissue>
    </source>
</reference>
<dbReference type="Pfam" id="PF13639">
    <property type="entry name" value="zf-RING_2"/>
    <property type="match status" value="1"/>
</dbReference>
<dbReference type="OrthoDB" id="8062037at2759"/>
<evidence type="ECO:0000256" key="2">
    <source>
        <dbReference type="SAM" id="Phobius"/>
    </source>
</evidence>
<keyword evidence="2" id="KW-0472">Membrane</keyword>
<dbReference type="PROSITE" id="PS50089">
    <property type="entry name" value="ZF_RING_2"/>
    <property type="match status" value="1"/>
</dbReference>
<evidence type="ECO:0000313" key="4">
    <source>
        <dbReference type="EMBL" id="KAA0043799.1"/>
    </source>
</evidence>
<proteinExistence type="predicted"/>